<protein>
    <submittedName>
        <fullName evidence="10">Acyl-CoA dehydrogenase</fullName>
    </submittedName>
</protein>
<dbReference type="Proteomes" id="UP000778970">
    <property type="component" value="Unassembled WGS sequence"/>
</dbReference>
<proteinExistence type="inferred from homology"/>
<dbReference type="PROSITE" id="PS00073">
    <property type="entry name" value="ACYL_COA_DH_2"/>
    <property type="match status" value="1"/>
</dbReference>
<dbReference type="InterPro" id="IPR013786">
    <property type="entry name" value="AcylCoA_DH/ox_N"/>
</dbReference>
<keyword evidence="11" id="KW-1185">Reference proteome</keyword>
<dbReference type="SUPFAM" id="SSF56645">
    <property type="entry name" value="Acyl-CoA dehydrogenase NM domain-like"/>
    <property type="match status" value="1"/>
</dbReference>
<evidence type="ECO:0000256" key="5">
    <source>
        <dbReference type="ARBA" id="ARBA00023002"/>
    </source>
</evidence>
<dbReference type="RefSeq" id="WP_027288914.1">
    <property type="nucleotide sequence ID" value="NZ_NRRE01000026.1"/>
</dbReference>
<dbReference type="FunFam" id="1.10.540.10:FF:000002">
    <property type="entry name" value="Acyl-CoA dehydrogenase FadE19"/>
    <property type="match status" value="1"/>
</dbReference>
<dbReference type="InterPro" id="IPR046373">
    <property type="entry name" value="Acyl-CoA_Oxase/DH_mid-dom_sf"/>
</dbReference>
<keyword evidence="5 6" id="KW-0560">Oxidoreductase</keyword>
<keyword evidence="4 6" id="KW-0274">FAD</keyword>
<evidence type="ECO:0000256" key="2">
    <source>
        <dbReference type="ARBA" id="ARBA00009347"/>
    </source>
</evidence>
<dbReference type="Pfam" id="PF00441">
    <property type="entry name" value="Acyl-CoA_dh_1"/>
    <property type="match status" value="1"/>
</dbReference>
<dbReference type="Gene3D" id="1.20.140.10">
    <property type="entry name" value="Butyryl-CoA Dehydrogenase, subunit A, domain 3"/>
    <property type="match status" value="1"/>
</dbReference>
<dbReference type="AlphaFoldDB" id="A0A934QIZ6"/>
<dbReference type="PROSITE" id="PS00072">
    <property type="entry name" value="ACYL_COA_DH_1"/>
    <property type="match status" value="1"/>
</dbReference>
<dbReference type="Pfam" id="PF02771">
    <property type="entry name" value="Acyl-CoA_dh_N"/>
    <property type="match status" value="1"/>
</dbReference>
<dbReference type="InterPro" id="IPR037069">
    <property type="entry name" value="AcylCoA_DH/ox_N_sf"/>
</dbReference>
<dbReference type="InterPro" id="IPR052547">
    <property type="entry name" value="Mito_Isobutyryl-CoADH"/>
</dbReference>
<evidence type="ECO:0000256" key="4">
    <source>
        <dbReference type="ARBA" id="ARBA00022827"/>
    </source>
</evidence>
<evidence type="ECO:0000313" key="11">
    <source>
        <dbReference type="Proteomes" id="UP000778970"/>
    </source>
</evidence>
<dbReference type="Gene3D" id="2.40.110.10">
    <property type="entry name" value="Butyryl-CoA Dehydrogenase, subunit A, domain 2"/>
    <property type="match status" value="1"/>
</dbReference>
<dbReference type="InterPro" id="IPR009075">
    <property type="entry name" value="AcylCo_DH/oxidase_C"/>
</dbReference>
<feature type="domain" description="Acyl-CoA oxidase/dehydrogenase middle" evidence="8">
    <location>
        <begin position="122"/>
        <end position="213"/>
    </location>
</feature>
<evidence type="ECO:0000256" key="6">
    <source>
        <dbReference type="RuleBase" id="RU362125"/>
    </source>
</evidence>
<dbReference type="FunFam" id="1.20.140.10:FF:000001">
    <property type="entry name" value="Acyl-CoA dehydrogenase"/>
    <property type="match status" value="1"/>
</dbReference>
<evidence type="ECO:0000259" key="7">
    <source>
        <dbReference type="Pfam" id="PF00441"/>
    </source>
</evidence>
<keyword evidence="3 6" id="KW-0285">Flavoprotein</keyword>
<dbReference type="Gene3D" id="1.10.540.10">
    <property type="entry name" value="Acyl-CoA dehydrogenase/oxidase, N-terminal domain"/>
    <property type="match status" value="1"/>
</dbReference>
<reference evidence="10" key="2">
    <citation type="journal article" date="2020" name="Microorganisms">
        <title>Osmotic Adaptation and Compatible Solute Biosynthesis of Phototrophic Bacteria as Revealed from Genome Analyses.</title>
        <authorList>
            <person name="Imhoff J.F."/>
            <person name="Rahn T."/>
            <person name="Kunzel S."/>
            <person name="Keller A."/>
            <person name="Neulinger S.C."/>
        </authorList>
    </citation>
    <scope>NUCLEOTIDE SEQUENCE</scope>
    <source>
        <strain evidence="10">DSM 9154</strain>
    </source>
</reference>
<organism evidence="10 11">
    <name type="scientific">Rhodovibrio salinarum</name>
    <dbReference type="NCBI Taxonomy" id="1087"/>
    <lineage>
        <taxon>Bacteria</taxon>
        <taxon>Pseudomonadati</taxon>
        <taxon>Pseudomonadota</taxon>
        <taxon>Alphaproteobacteria</taxon>
        <taxon>Rhodospirillales</taxon>
        <taxon>Rhodovibrionaceae</taxon>
        <taxon>Rhodovibrio</taxon>
    </lineage>
</organism>
<comment type="similarity">
    <text evidence="2 6">Belongs to the acyl-CoA dehydrogenase family.</text>
</comment>
<dbReference type="InterPro" id="IPR006089">
    <property type="entry name" value="Acyl-CoA_DH_CS"/>
</dbReference>
<feature type="domain" description="Acyl-CoA dehydrogenase/oxidase C-terminal" evidence="7">
    <location>
        <begin position="227"/>
        <end position="377"/>
    </location>
</feature>
<dbReference type="PIRSF" id="PIRSF016578">
    <property type="entry name" value="HsaA"/>
    <property type="match status" value="1"/>
</dbReference>
<comment type="caution">
    <text evidence="10">The sequence shown here is derived from an EMBL/GenBank/DDBJ whole genome shotgun (WGS) entry which is preliminary data.</text>
</comment>
<sequence>MDFALTDDQRAFRDAAAQFARERMAPYAADWDVQHTFPEETLRAAAQLGFAALYVREDVGGSALGRLDAAIVFEELSAACPSTAAYLSIHNMVAWMIDAFGSAEQRQRFLPDLTTMNAFASYCLTEPGAGSDAASLATKARAVDGGYQLTGTKAFISGGGRSDLYLVMARSGEAGAGGISAFLVPADTPGLSFGAQERKLGWHSQPTAQVMLDAAFVPTENRLGAEGQGFRIAMAGLDGGRVNIAACSLGPARACLEATLAHLRDRNQFGRPLADFQALQFKLADMQTELEAARLLVHKAAWTLDQADLQATRQCAMAKRYATDVGFEVCNQALQLFGGYGYLMDYPIERYLRDVRVHQILEGTNEIMRLIIARKLLAET</sequence>
<evidence type="ECO:0000259" key="9">
    <source>
        <dbReference type="Pfam" id="PF02771"/>
    </source>
</evidence>
<dbReference type="Pfam" id="PF02770">
    <property type="entry name" value="Acyl-CoA_dh_M"/>
    <property type="match status" value="1"/>
</dbReference>
<dbReference type="InterPro" id="IPR006091">
    <property type="entry name" value="Acyl-CoA_Oxase/DH_mid-dom"/>
</dbReference>
<dbReference type="FunFam" id="2.40.110.10:FF:000002">
    <property type="entry name" value="Acyl-CoA dehydrogenase fadE12"/>
    <property type="match status" value="1"/>
</dbReference>
<dbReference type="InterPro" id="IPR036250">
    <property type="entry name" value="AcylCo_DH-like_C"/>
</dbReference>
<name>A0A934QIZ6_9PROT</name>
<dbReference type="PANTHER" id="PTHR43831:SF1">
    <property type="entry name" value="ISOBUTYRYL-COA DEHYDROGENASE, MITOCHONDRIAL"/>
    <property type="match status" value="1"/>
</dbReference>
<evidence type="ECO:0000259" key="8">
    <source>
        <dbReference type="Pfam" id="PF02770"/>
    </source>
</evidence>
<comment type="cofactor">
    <cofactor evidence="1 6">
        <name>FAD</name>
        <dbReference type="ChEBI" id="CHEBI:57692"/>
    </cofactor>
</comment>
<dbReference type="GO" id="GO:0003995">
    <property type="term" value="F:acyl-CoA dehydrogenase activity"/>
    <property type="evidence" value="ECO:0007669"/>
    <property type="project" value="InterPro"/>
</dbReference>
<dbReference type="EMBL" id="NRRE01000026">
    <property type="protein sequence ID" value="MBK1697906.1"/>
    <property type="molecule type" value="Genomic_DNA"/>
</dbReference>
<gene>
    <name evidence="10" type="ORF">CKO21_11700</name>
</gene>
<reference evidence="10" key="1">
    <citation type="submission" date="2017-08" db="EMBL/GenBank/DDBJ databases">
        <authorList>
            <person name="Imhoff J.F."/>
            <person name="Rahn T."/>
            <person name="Kuenzel S."/>
            <person name="Neulinger S.C."/>
        </authorList>
    </citation>
    <scope>NUCLEOTIDE SEQUENCE</scope>
    <source>
        <strain evidence="10">DSM 9154</strain>
    </source>
</reference>
<dbReference type="GO" id="GO:0050660">
    <property type="term" value="F:flavin adenine dinucleotide binding"/>
    <property type="evidence" value="ECO:0007669"/>
    <property type="project" value="InterPro"/>
</dbReference>
<evidence type="ECO:0000256" key="3">
    <source>
        <dbReference type="ARBA" id="ARBA00022630"/>
    </source>
</evidence>
<dbReference type="InterPro" id="IPR009100">
    <property type="entry name" value="AcylCoA_DH/oxidase_NM_dom_sf"/>
</dbReference>
<accession>A0A934QIZ6</accession>
<evidence type="ECO:0000313" key="10">
    <source>
        <dbReference type="EMBL" id="MBK1697906.1"/>
    </source>
</evidence>
<feature type="domain" description="Acyl-CoA dehydrogenase/oxidase N-terminal" evidence="9">
    <location>
        <begin position="6"/>
        <end position="116"/>
    </location>
</feature>
<dbReference type="SUPFAM" id="SSF47203">
    <property type="entry name" value="Acyl-CoA dehydrogenase C-terminal domain-like"/>
    <property type="match status" value="1"/>
</dbReference>
<evidence type="ECO:0000256" key="1">
    <source>
        <dbReference type="ARBA" id="ARBA00001974"/>
    </source>
</evidence>
<dbReference type="PANTHER" id="PTHR43831">
    <property type="entry name" value="ISOBUTYRYL-COA DEHYDROGENASE"/>
    <property type="match status" value="1"/>
</dbReference>